<dbReference type="KEGG" id="smaz:LH19_14575"/>
<accession>A0A0P0DJP9</accession>
<evidence type="ECO:0000313" key="5">
    <source>
        <dbReference type="Proteomes" id="UP000076088"/>
    </source>
</evidence>
<dbReference type="InterPro" id="IPR008571">
    <property type="entry name" value="HerA-like"/>
</dbReference>
<keyword evidence="5" id="KW-1185">Reference proteome</keyword>
<dbReference type="EMBL" id="CP013344">
    <property type="protein sequence ID" value="AMU90366.1"/>
    <property type="molecule type" value="Genomic_DNA"/>
</dbReference>
<reference evidence="5" key="1">
    <citation type="submission" date="2015-11" db="EMBL/GenBank/DDBJ databases">
        <title>Complete genome sequence of a polyethylene-glycol degrader Sphingopyxis macrogoltabida 203N (NBRC 111659).</title>
        <authorList>
            <person name="Yoshiyuki O."/>
            <person name="Shouta N."/>
            <person name="Nagata Y."/>
            <person name="Numata M."/>
            <person name="Tsuchikane K."/>
            <person name="Hosoyama A."/>
            <person name="Yamazoe A."/>
            <person name="Tsuda M."/>
            <person name="Fujita N."/>
            <person name="Kawai F."/>
        </authorList>
    </citation>
    <scope>NUCLEOTIDE SEQUENCE [LARGE SCALE GENOMIC DNA]</scope>
    <source>
        <strain evidence="5">203N</strain>
    </source>
</reference>
<feature type="region of interest" description="Disordered" evidence="1">
    <location>
        <begin position="71"/>
        <end position="100"/>
    </location>
</feature>
<dbReference type="PANTHER" id="PTHR42957:SF1">
    <property type="entry name" value="HELICASE MJ1565-RELATED"/>
    <property type="match status" value="1"/>
</dbReference>
<protein>
    <recommendedName>
        <fullName evidence="2">AAA+ ATPase domain-containing protein</fullName>
    </recommendedName>
</protein>
<dbReference type="AlphaFoldDB" id="A0A0P0DJP9"/>
<dbReference type="KEGG" id="smaz:LH19_20895"/>
<sequence>MMFHRTGSHFGEVQKSLARALYEAGQTDREIADACSTSVNNIAWWRKEEGLGEHVPAAAAARAAERIAEARYIEPPRRNAPAPDQPRLSPPSSSPSVTEPRLITPAQAQEAFAAPVQPAGENALEIGDRIDGKAFVDLEELLTTRLLIQGNSGSGKTHLLRRLLEECAGIVQQVIIDPEGDFISFGEAFGHTVINAADFNTGRLASIAGRTRRARGSVVLNLDGLDIDGQMDAVAAFLGGLFDAPAEDWHPAIVAVDEAHLFAPTGDNGEDRDTRKASLQAMQNLMCRGRKRGLAGIIATQRLSKLHKNVAAEASNFLLGRTFLDIDINRAVDLLGLARQDGERVRNLVRGHFLALGPAISRRPMMVTVGPCMTQGKAGAEKGITPLPAMRPEDMQALLLADDAEDEDDNVVPLHGRAK</sequence>
<evidence type="ECO:0000313" key="4">
    <source>
        <dbReference type="EMBL" id="AMU91589.1"/>
    </source>
</evidence>
<organism evidence="4 5">
    <name type="scientific">Sphingopyxis macrogoltabida</name>
    <name type="common">Sphingomonas macrogoltabidus</name>
    <dbReference type="NCBI Taxonomy" id="33050"/>
    <lineage>
        <taxon>Bacteria</taxon>
        <taxon>Pseudomonadati</taxon>
        <taxon>Pseudomonadota</taxon>
        <taxon>Alphaproteobacteria</taxon>
        <taxon>Sphingomonadales</taxon>
        <taxon>Sphingomonadaceae</taxon>
        <taxon>Sphingopyxis</taxon>
    </lineage>
</organism>
<dbReference type="InterPro" id="IPR003593">
    <property type="entry name" value="AAA+_ATPase"/>
</dbReference>
<dbReference type="SUPFAM" id="SSF52540">
    <property type="entry name" value="P-loop containing nucleoside triphosphate hydrolases"/>
    <property type="match status" value="1"/>
</dbReference>
<dbReference type="Gene3D" id="3.40.50.300">
    <property type="entry name" value="P-loop containing nucleotide triphosphate hydrolases"/>
    <property type="match status" value="1"/>
</dbReference>
<evidence type="ECO:0000313" key="3">
    <source>
        <dbReference type="EMBL" id="AMU90366.1"/>
    </source>
</evidence>
<dbReference type="Proteomes" id="UP000076088">
    <property type="component" value="Chromosome"/>
</dbReference>
<dbReference type="InterPro" id="IPR027417">
    <property type="entry name" value="P-loop_NTPase"/>
</dbReference>
<dbReference type="PANTHER" id="PTHR42957">
    <property type="entry name" value="HELICASE MJ1565-RELATED"/>
    <property type="match status" value="1"/>
</dbReference>
<dbReference type="Pfam" id="PF01935">
    <property type="entry name" value="DUF87"/>
    <property type="match status" value="1"/>
</dbReference>
<reference evidence="4" key="2">
    <citation type="submission" date="2015-11" db="EMBL/GenBank/DDBJ databases">
        <authorList>
            <person name="Yoshiyuki O."/>
        </authorList>
    </citation>
    <scope>NUCLEOTIDE SEQUENCE</scope>
    <source>
        <strain evidence="4">203N</strain>
    </source>
</reference>
<dbReference type="EMBL" id="CP013344">
    <property type="protein sequence ID" value="AMU91589.1"/>
    <property type="molecule type" value="Genomic_DNA"/>
</dbReference>
<proteinExistence type="predicted"/>
<reference evidence="4 5" key="3">
    <citation type="journal article" date="2016" name="Genome Announc.">
        <title>Complete Genome Sequence of Sphingopyxis macrogoltabida Strain 203N (NBRC 111659), a Polyethylene Glycol Degrader.</title>
        <authorList>
            <person name="Ohtsubo Y."/>
            <person name="Nonoyama S."/>
            <person name="Nagata Y."/>
            <person name="Numata M."/>
            <person name="Tsuchikane K."/>
            <person name="Hosoyama A."/>
            <person name="Yamazoe A."/>
            <person name="Tsuda M."/>
            <person name="Fujita N."/>
            <person name="Kawai F."/>
        </authorList>
    </citation>
    <scope>NUCLEOTIDE SEQUENCE [LARGE SCALE GENOMIC DNA]</scope>
    <source>
        <strain evidence="4 5">203N</strain>
    </source>
</reference>
<dbReference type="SMART" id="SM00382">
    <property type="entry name" value="AAA"/>
    <property type="match status" value="1"/>
</dbReference>
<name>A0A0P0DJP9_SPHMC</name>
<evidence type="ECO:0000256" key="1">
    <source>
        <dbReference type="SAM" id="MobiDB-lite"/>
    </source>
</evidence>
<dbReference type="RefSeq" id="WP_054729127.1">
    <property type="nucleotide sequence ID" value="NZ_CP009429.1"/>
</dbReference>
<gene>
    <name evidence="3" type="ORF">ATM17_15170</name>
    <name evidence="4" type="ORF">ATM17_21475</name>
</gene>
<evidence type="ECO:0000259" key="2">
    <source>
        <dbReference type="SMART" id="SM00382"/>
    </source>
</evidence>
<dbReference type="InterPro" id="IPR002789">
    <property type="entry name" value="HerA_central"/>
</dbReference>
<feature type="domain" description="AAA+ ATPase" evidence="2">
    <location>
        <begin position="142"/>
        <end position="332"/>
    </location>
</feature>